<reference evidence="9" key="2">
    <citation type="journal article" date="2021" name="PeerJ">
        <title>Extensive microbial diversity within the chicken gut microbiome revealed by metagenomics and culture.</title>
        <authorList>
            <person name="Gilroy R."/>
            <person name="Ravi A."/>
            <person name="Getino M."/>
            <person name="Pursley I."/>
            <person name="Horton D.L."/>
            <person name="Alikhan N.F."/>
            <person name="Baker D."/>
            <person name="Gharbi K."/>
            <person name="Hall N."/>
            <person name="Watson M."/>
            <person name="Adriaenssens E.M."/>
            <person name="Foster-Nyarko E."/>
            <person name="Jarju S."/>
            <person name="Secka A."/>
            <person name="Antonio M."/>
            <person name="Oren A."/>
            <person name="Chaudhuri R.R."/>
            <person name="La Ragione R."/>
            <person name="Hildebrand F."/>
            <person name="Pallen M.J."/>
        </authorList>
    </citation>
    <scope>NUCLEOTIDE SEQUENCE</scope>
    <source>
        <strain evidence="9">15467</strain>
    </source>
</reference>
<dbReference type="EC" id="2.7.7.13" evidence="2"/>
<evidence type="ECO:0000256" key="3">
    <source>
        <dbReference type="ARBA" id="ARBA00022679"/>
    </source>
</evidence>
<evidence type="ECO:0000256" key="4">
    <source>
        <dbReference type="ARBA" id="ARBA00022695"/>
    </source>
</evidence>
<dbReference type="CDD" id="cd02509">
    <property type="entry name" value="GDP-M1P_Guanylyltransferase"/>
    <property type="match status" value="1"/>
</dbReference>
<dbReference type="InterPro" id="IPR005835">
    <property type="entry name" value="NTP_transferase_dom"/>
</dbReference>
<dbReference type="SUPFAM" id="SSF159283">
    <property type="entry name" value="Guanosine diphospho-D-mannose pyrophosphorylase/mannose-6-phosphate isomerase linker domain"/>
    <property type="match status" value="1"/>
</dbReference>
<dbReference type="Gene3D" id="3.90.550.10">
    <property type="entry name" value="Spore Coat Polysaccharide Biosynthesis Protein SpsA, Chain A"/>
    <property type="match status" value="1"/>
</dbReference>
<evidence type="ECO:0000313" key="9">
    <source>
        <dbReference type="EMBL" id="MBO8428608.1"/>
    </source>
</evidence>
<evidence type="ECO:0000256" key="6">
    <source>
        <dbReference type="ARBA" id="ARBA00023134"/>
    </source>
</evidence>
<evidence type="ECO:0000256" key="5">
    <source>
        <dbReference type="ARBA" id="ARBA00022741"/>
    </source>
</evidence>
<gene>
    <name evidence="9" type="ORF">IAC68_01570</name>
</gene>
<name>A0A9D9DL16_9BACT</name>
<dbReference type="EMBL" id="JADINB010000036">
    <property type="protein sequence ID" value="MBO8428608.1"/>
    <property type="molecule type" value="Genomic_DNA"/>
</dbReference>
<protein>
    <recommendedName>
        <fullName evidence="2">mannose-1-phosphate guanylyltransferase</fullName>
        <ecNumber evidence="2">2.7.7.13</ecNumber>
    </recommendedName>
</protein>
<dbReference type="InterPro" id="IPR049577">
    <property type="entry name" value="GMPP_N"/>
</dbReference>
<keyword evidence="6" id="KW-0342">GTP-binding</keyword>
<dbReference type="AlphaFoldDB" id="A0A9D9DL16"/>
<dbReference type="PANTHER" id="PTHR46390">
    <property type="entry name" value="MANNOSE-1-PHOSPHATE GUANYLYLTRANSFERASE"/>
    <property type="match status" value="1"/>
</dbReference>
<comment type="similarity">
    <text evidence="1">Belongs to the mannose-6-phosphate isomerase type 2 family.</text>
</comment>
<reference evidence="9" key="1">
    <citation type="submission" date="2020-10" db="EMBL/GenBank/DDBJ databases">
        <authorList>
            <person name="Gilroy R."/>
        </authorList>
    </citation>
    <scope>NUCLEOTIDE SEQUENCE</scope>
    <source>
        <strain evidence="9">15467</strain>
    </source>
</reference>
<evidence type="ECO:0000259" key="8">
    <source>
        <dbReference type="Pfam" id="PF00483"/>
    </source>
</evidence>
<evidence type="ECO:0000256" key="7">
    <source>
        <dbReference type="ARBA" id="ARBA00047343"/>
    </source>
</evidence>
<dbReference type="PANTHER" id="PTHR46390:SF1">
    <property type="entry name" value="MANNOSE-1-PHOSPHATE GUANYLYLTRANSFERASE"/>
    <property type="match status" value="1"/>
</dbReference>
<evidence type="ECO:0000256" key="1">
    <source>
        <dbReference type="ARBA" id="ARBA00006115"/>
    </source>
</evidence>
<keyword evidence="4 9" id="KW-0548">Nucleotidyltransferase</keyword>
<dbReference type="GO" id="GO:0005525">
    <property type="term" value="F:GTP binding"/>
    <property type="evidence" value="ECO:0007669"/>
    <property type="project" value="UniProtKB-KW"/>
</dbReference>
<proteinExistence type="inferred from homology"/>
<dbReference type="Proteomes" id="UP000823635">
    <property type="component" value="Unassembled WGS sequence"/>
</dbReference>
<dbReference type="Pfam" id="PF00483">
    <property type="entry name" value="NTP_transferase"/>
    <property type="match status" value="1"/>
</dbReference>
<dbReference type="SUPFAM" id="SSF53448">
    <property type="entry name" value="Nucleotide-diphospho-sugar transferases"/>
    <property type="match status" value="1"/>
</dbReference>
<sequence length="365" mass="41567">MTDSDKYCIIMAGGIGSRFWPLSRNATPKQFLDILGTGRSFLQETCSRFEQIIPVENIIIVTAERYKDLVKSQVPQIMEENILLEPHRRNTAPCIAYATYKLFKKNPNATIVVSPSDHLITNENIFLETIVRAMNYAANHDVLFTLGIKPTRPETAYGYIQTNKAEKINIEGYEAFGVKTFTEKPDADLAKVFVDSGEFLWNSGIFIWNIRTIMNELESYLPEIANSFKDGTDFYYTDEEARYIKGIYEACNGISIDYGVMERTGKSLVMEATFGWSDLGTWHSLYVQSHKDEKDNVIMAEPALIDETESSIILTTNKEKLMVVKELDGYMVIDTPDVLLICRRNETSFKDAVTDLAVHELNKYQ</sequence>
<dbReference type="InterPro" id="IPR051161">
    <property type="entry name" value="Mannose-6P_isomerase_type2"/>
</dbReference>
<dbReference type="GO" id="GO:0004475">
    <property type="term" value="F:mannose-1-phosphate guanylyltransferase (GTP) activity"/>
    <property type="evidence" value="ECO:0007669"/>
    <property type="project" value="UniProtKB-EC"/>
</dbReference>
<evidence type="ECO:0000256" key="2">
    <source>
        <dbReference type="ARBA" id="ARBA00012387"/>
    </source>
</evidence>
<dbReference type="InterPro" id="IPR029044">
    <property type="entry name" value="Nucleotide-diphossugar_trans"/>
</dbReference>
<dbReference type="FunFam" id="3.90.550.10:FF:000046">
    <property type="entry name" value="Mannose-1-phosphate guanylyltransferase (GDP)"/>
    <property type="match status" value="1"/>
</dbReference>
<feature type="domain" description="Nucleotidyl transferase" evidence="8">
    <location>
        <begin position="9"/>
        <end position="293"/>
    </location>
</feature>
<dbReference type="GO" id="GO:0009298">
    <property type="term" value="P:GDP-mannose biosynthetic process"/>
    <property type="evidence" value="ECO:0007669"/>
    <property type="project" value="TreeGrafter"/>
</dbReference>
<accession>A0A9D9DL16</accession>
<keyword evidence="3" id="KW-0808">Transferase</keyword>
<comment type="catalytic activity">
    <reaction evidence="7">
        <text>alpha-D-mannose 1-phosphate + GTP + H(+) = GDP-alpha-D-mannose + diphosphate</text>
        <dbReference type="Rhea" id="RHEA:15229"/>
        <dbReference type="ChEBI" id="CHEBI:15378"/>
        <dbReference type="ChEBI" id="CHEBI:33019"/>
        <dbReference type="ChEBI" id="CHEBI:37565"/>
        <dbReference type="ChEBI" id="CHEBI:57527"/>
        <dbReference type="ChEBI" id="CHEBI:58409"/>
        <dbReference type="EC" id="2.7.7.13"/>
    </reaction>
</comment>
<evidence type="ECO:0000313" key="10">
    <source>
        <dbReference type="Proteomes" id="UP000823635"/>
    </source>
</evidence>
<organism evidence="9 10">
    <name type="scientific">Candidatus Egerieousia excrementavium</name>
    <dbReference type="NCBI Taxonomy" id="2840778"/>
    <lineage>
        <taxon>Bacteria</taxon>
        <taxon>Pseudomonadati</taxon>
        <taxon>Bacteroidota</taxon>
        <taxon>Bacteroidia</taxon>
        <taxon>Bacteroidales</taxon>
        <taxon>Candidatus Egerieousia</taxon>
    </lineage>
</organism>
<keyword evidence="5" id="KW-0547">Nucleotide-binding</keyword>
<comment type="caution">
    <text evidence="9">The sequence shown here is derived from an EMBL/GenBank/DDBJ whole genome shotgun (WGS) entry which is preliminary data.</text>
</comment>